<feature type="binding site" evidence="15">
    <location>
        <position position="68"/>
    </location>
    <ligand>
        <name>Zn(2+)</name>
        <dbReference type="ChEBI" id="CHEBI:29105"/>
        <label>1</label>
    </ligand>
</feature>
<dbReference type="NCBIfam" id="TIGR01246">
    <property type="entry name" value="dapE_proteo"/>
    <property type="match status" value="1"/>
</dbReference>
<dbReference type="Gene3D" id="3.30.70.360">
    <property type="match status" value="1"/>
</dbReference>
<dbReference type="GO" id="GO:0019877">
    <property type="term" value="P:diaminopimelate biosynthetic process"/>
    <property type="evidence" value="ECO:0007669"/>
    <property type="project" value="UniProtKB-UniRule"/>
</dbReference>
<evidence type="ECO:0000256" key="12">
    <source>
        <dbReference type="ARBA" id="ARBA00023285"/>
    </source>
</evidence>
<reference evidence="17 18" key="1">
    <citation type="submission" date="2015-10" db="EMBL/GenBank/DDBJ databases">
        <title>Metagenome-Assembled Genomes uncover a global brackish microbiome.</title>
        <authorList>
            <person name="Hugerth L.W."/>
            <person name="Larsson J."/>
            <person name="Alneberg J."/>
            <person name="Lindh M.V."/>
            <person name="Legrand C."/>
            <person name="Pinhassi J."/>
            <person name="Andersson A.F."/>
        </authorList>
    </citation>
    <scope>NUCLEOTIDE SEQUENCE [LARGE SCALE GENOMIC DNA]</scope>
    <source>
        <strain evidence="17">BACL4 MAG-120507-bin80</strain>
    </source>
</reference>
<evidence type="ECO:0000256" key="11">
    <source>
        <dbReference type="ARBA" id="ARBA00023154"/>
    </source>
</evidence>
<gene>
    <name evidence="15" type="primary">dapE</name>
    <name evidence="17" type="ORF">ABR69_12665</name>
</gene>
<keyword evidence="7 15" id="KW-0479">Metal-binding</keyword>
<evidence type="ECO:0000256" key="5">
    <source>
        <dbReference type="ARBA" id="ARBA00022391"/>
    </source>
</evidence>
<dbReference type="PANTHER" id="PTHR43808:SF31">
    <property type="entry name" value="N-ACETYL-L-CITRULLINE DEACETYLASE"/>
    <property type="match status" value="1"/>
</dbReference>
<dbReference type="SUPFAM" id="SSF53187">
    <property type="entry name" value="Zn-dependent exopeptidases"/>
    <property type="match status" value="1"/>
</dbReference>
<evidence type="ECO:0000256" key="7">
    <source>
        <dbReference type="ARBA" id="ARBA00022723"/>
    </source>
</evidence>
<dbReference type="GO" id="GO:0008270">
    <property type="term" value="F:zinc ion binding"/>
    <property type="evidence" value="ECO:0007669"/>
    <property type="project" value="UniProtKB-UniRule"/>
</dbReference>
<dbReference type="FunFam" id="3.30.70.360:FF:000011">
    <property type="entry name" value="Succinyl-diaminopimelate desuccinylase"/>
    <property type="match status" value="1"/>
</dbReference>
<evidence type="ECO:0000313" key="18">
    <source>
        <dbReference type="Proteomes" id="UP000051934"/>
    </source>
</evidence>
<feature type="domain" description="Peptidase M20 dimerisation" evidence="16">
    <location>
        <begin position="179"/>
        <end position="286"/>
    </location>
</feature>
<dbReference type="InterPro" id="IPR050072">
    <property type="entry name" value="Peptidase_M20A"/>
</dbReference>
<evidence type="ECO:0000256" key="4">
    <source>
        <dbReference type="ARBA" id="ARBA00011921"/>
    </source>
</evidence>
<dbReference type="AlphaFoldDB" id="A0A0R2SHX4"/>
<dbReference type="EC" id="3.5.1.18" evidence="4 15"/>
<dbReference type="InterPro" id="IPR005941">
    <property type="entry name" value="DapE_proteobac"/>
</dbReference>
<comment type="catalytic activity">
    <reaction evidence="14 15">
        <text>N-succinyl-(2S,6S)-2,6-diaminopimelate + H2O = (2S,6S)-2,6-diaminopimelate + succinate</text>
        <dbReference type="Rhea" id="RHEA:22608"/>
        <dbReference type="ChEBI" id="CHEBI:15377"/>
        <dbReference type="ChEBI" id="CHEBI:30031"/>
        <dbReference type="ChEBI" id="CHEBI:57609"/>
        <dbReference type="ChEBI" id="CHEBI:58087"/>
        <dbReference type="EC" id="3.5.1.18"/>
    </reaction>
</comment>
<dbReference type="Pfam" id="PF01546">
    <property type="entry name" value="Peptidase_M20"/>
    <property type="match status" value="1"/>
</dbReference>
<keyword evidence="12 15" id="KW-0170">Cobalt</keyword>
<dbReference type="EMBL" id="LIBB01000039">
    <property type="protein sequence ID" value="KRO72907.1"/>
    <property type="molecule type" value="Genomic_DNA"/>
</dbReference>
<dbReference type="NCBIfam" id="NF009557">
    <property type="entry name" value="PRK13009.1"/>
    <property type="match status" value="1"/>
</dbReference>
<evidence type="ECO:0000256" key="2">
    <source>
        <dbReference type="ARBA" id="ARBA00006746"/>
    </source>
</evidence>
<feature type="binding site" evidence="15">
    <location>
        <position position="166"/>
    </location>
    <ligand>
        <name>Zn(2+)</name>
        <dbReference type="ChEBI" id="CHEBI:29105"/>
        <label>1</label>
    </ligand>
</feature>
<evidence type="ECO:0000256" key="15">
    <source>
        <dbReference type="HAMAP-Rule" id="MF_01690"/>
    </source>
</evidence>
<comment type="pathway">
    <text evidence="1 15">Amino-acid biosynthesis; L-lysine biosynthesis via DAP pathway; LL-2,6-diaminopimelate from (S)-tetrahydrodipicolinate (succinylase route): step 3/3.</text>
</comment>
<dbReference type="Proteomes" id="UP000051934">
    <property type="component" value="Unassembled WGS sequence"/>
</dbReference>
<feature type="binding site" evidence="15">
    <location>
        <position position="101"/>
    </location>
    <ligand>
        <name>Zn(2+)</name>
        <dbReference type="ChEBI" id="CHEBI:29105"/>
        <label>2</label>
    </ligand>
</feature>
<dbReference type="InterPro" id="IPR036264">
    <property type="entry name" value="Bact_exopeptidase_dim_dom"/>
</dbReference>
<keyword evidence="9 15" id="KW-0862">Zinc</keyword>
<feature type="active site" evidence="15">
    <location>
        <position position="70"/>
    </location>
</feature>
<comment type="subunit">
    <text evidence="3 15">Homodimer.</text>
</comment>
<comment type="cofactor">
    <cofactor evidence="15">
        <name>Zn(2+)</name>
        <dbReference type="ChEBI" id="CHEBI:29105"/>
    </cofactor>
    <cofactor evidence="15">
        <name>Co(2+)</name>
        <dbReference type="ChEBI" id="CHEBI:48828"/>
    </cofactor>
    <text evidence="15">Binds 2 Zn(2+) or Co(2+) ions per subunit.</text>
</comment>
<dbReference type="UniPathway" id="UPA00034">
    <property type="reaction ID" value="UER00021"/>
</dbReference>
<evidence type="ECO:0000256" key="10">
    <source>
        <dbReference type="ARBA" id="ARBA00022915"/>
    </source>
</evidence>
<evidence type="ECO:0000256" key="6">
    <source>
        <dbReference type="ARBA" id="ARBA00022605"/>
    </source>
</evidence>
<dbReference type="InterPro" id="IPR002933">
    <property type="entry name" value="Peptidase_M20"/>
</dbReference>
<evidence type="ECO:0000256" key="14">
    <source>
        <dbReference type="ARBA" id="ARBA00051301"/>
    </source>
</evidence>
<dbReference type="GO" id="GO:0050897">
    <property type="term" value="F:cobalt ion binding"/>
    <property type="evidence" value="ECO:0007669"/>
    <property type="project" value="UniProtKB-UniRule"/>
</dbReference>
<keyword evidence="6 15" id="KW-0028">Amino-acid biosynthesis</keyword>
<dbReference type="Gene3D" id="3.40.630.10">
    <property type="entry name" value="Zn peptidases"/>
    <property type="match status" value="1"/>
</dbReference>
<evidence type="ECO:0000256" key="13">
    <source>
        <dbReference type="ARBA" id="ARBA00031891"/>
    </source>
</evidence>
<proteinExistence type="inferred from homology"/>
<comment type="similarity">
    <text evidence="2 15">Belongs to the peptidase M20A family. DapE subfamily.</text>
</comment>
<feature type="binding site" evidence="15">
    <location>
        <position position="352"/>
    </location>
    <ligand>
        <name>Zn(2+)</name>
        <dbReference type="ChEBI" id="CHEBI:29105"/>
        <label>2</label>
    </ligand>
</feature>
<dbReference type="GO" id="GO:0009014">
    <property type="term" value="F:succinyl-diaminopimelate desuccinylase activity"/>
    <property type="evidence" value="ECO:0007669"/>
    <property type="project" value="UniProtKB-UniRule"/>
</dbReference>
<dbReference type="HAMAP" id="MF_01690">
    <property type="entry name" value="DapE"/>
    <property type="match status" value="1"/>
</dbReference>
<dbReference type="InterPro" id="IPR011650">
    <property type="entry name" value="Peptidase_M20_dimer"/>
</dbReference>
<keyword evidence="10 15" id="KW-0220">Diaminopimelate biosynthesis</keyword>
<dbReference type="GO" id="GO:0008777">
    <property type="term" value="F:acetylornithine deacetylase activity"/>
    <property type="evidence" value="ECO:0007669"/>
    <property type="project" value="TreeGrafter"/>
</dbReference>
<evidence type="ECO:0000256" key="9">
    <source>
        <dbReference type="ARBA" id="ARBA00022833"/>
    </source>
</evidence>
<comment type="function">
    <text evidence="15">Catalyzes the hydrolysis of N-succinyl-L,L-diaminopimelic acid (SDAP), forming succinate and LL-2,6-diaminopimelate (DAP), an intermediate involved in the bacterial biosynthesis of lysine and meso-diaminopimelic acid, an essential component of bacterial cell walls.</text>
</comment>
<evidence type="ECO:0000313" key="17">
    <source>
        <dbReference type="EMBL" id="KRO72907.1"/>
    </source>
</evidence>
<keyword evidence="8 15" id="KW-0378">Hydrolase</keyword>
<dbReference type="GO" id="GO:0006526">
    <property type="term" value="P:L-arginine biosynthetic process"/>
    <property type="evidence" value="ECO:0007669"/>
    <property type="project" value="TreeGrafter"/>
</dbReference>
<accession>A0A0R2SHX4</accession>
<evidence type="ECO:0000256" key="3">
    <source>
        <dbReference type="ARBA" id="ARBA00011738"/>
    </source>
</evidence>
<comment type="caution">
    <text evidence="17">The sequence shown here is derived from an EMBL/GenBank/DDBJ whole genome shotgun (WGS) entry which is preliminary data.</text>
</comment>
<organism evidence="17 18">
    <name type="scientific">OM182 bacterium BACL3 MAG-120507-bin80</name>
    <dbReference type="NCBI Taxonomy" id="1655577"/>
    <lineage>
        <taxon>Bacteria</taxon>
        <taxon>Pseudomonadati</taxon>
        <taxon>Pseudomonadota</taxon>
        <taxon>Gammaproteobacteria</taxon>
        <taxon>OMG group</taxon>
        <taxon>OM182 clade</taxon>
    </lineage>
</organism>
<dbReference type="GO" id="GO:0009089">
    <property type="term" value="P:lysine biosynthetic process via diaminopimelate"/>
    <property type="evidence" value="ECO:0007669"/>
    <property type="project" value="UniProtKB-UniRule"/>
</dbReference>
<evidence type="ECO:0000256" key="8">
    <source>
        <dbReference type="ARBA" id="ARBA00022801"/>
    </source>
</evidence>
<feature type="binding site" evidence="15">
    <location>
        <position position="101"/>
    </location>
    <ligand>
        <name>Zn(2+)</name>
        <dbReference type="ChEBI" id="CHEBI:29105"/>
        <label>1</label>
    </ligand>
</feature>
<feature type="binding site" evidence="15">
    <location>
        <position position="138"/>
    </location>
    <ligand>
        <name>Zn(2+)</name>
        <dbReference type="ChEBI" id="CHEBI:29105"/>
        <label>2</label>
    </ligand>
</feature>
<dbReference type="SUPFAM" id="SSF55031">
    <property type="entry name" value="Bacterial exopeptidase dimerisation domain"/>
    <property type="match status" value="1"/>
</dbReference>
<keyword evidence="11 15" id="KW-0457">Lysine biosynthesis</keyword>
<evidence type="ECO:0000256" key="1">
    <source>
        <dbReference type="ARBA" id="ARBA00005130"/>
    </source>
</evidence>
<dbReference type="Pfam" id="PF07687">
    <property type="entry name" value="M20_dimer"/>
    <property type="match status" value="1"/>
</dbReference>
<dbReference type="CDD" id="cd03891">
    <property type="entry name" value="M20_DapE_proteobac"/>
    <property type="match status" value="1"/>
</dbReference>
<name>A0A0R2SHX4_9GAMM</name>
<dbReference type="FunFam" id="3.40.630.10:FF:000005">
    <property type="entry name" value="Succinyl-diaminopimelate desuccinylase"/>
    <property type="match status" value="1"/>
</dbReference>
<evidence type="ECO:0000259" key="16">
    <source>
        <dbReference type="Pfam" id="PF07687"/>
    </source>
</evidence>
<feature type="active site" description="Proton acceptor" evidence="15">
    <location>
        <position position="137"/>
    </location>
</feature>
<sequence length="383" mass="40798">MSASPTLELAQQLIRRPSVTPADEGCQQLMAERLEALGFNCESMRFEDVDNLWAVRGESGPILVFAGHTDVVPSGESAGWEHDPYSALVKDGMLHGRGAADMKGSLAAMITACEAAIAKANPSLETLRLGFLITSDEEGIAAHGTRRVIDALTERGEQIDYCIVGEPSSTAAVGDTIKIGRRGSLSASLTIRGKQGHVAYPHLADNPIHRAMPVLAALTGMTWDAGNDAFPPTTLQISNIASGTGANNVIPGSCKVDFNFRFSTESSHEQLTAKVTELFDAHALDYKIDWHLSGEPFLTQPGLLREATAASIEEITGLITEQSTAGGTSDGRFIAPSGAEVVELGPCNATIHQVNERICAADLDTLALIYERLIEHLADKAPR</sequence>
<protein>
    <recommendedName>
        <fullName evidence="5 15">Succinyl-diaminopimelate desuccinylase</fullName>
        <shortName evidence="15">SDAP desuccinylase</shortName>
        <ecNumber evidence="4 15">3.5.1.18</ecNumber>
    </recommendedName>
    <alternativeName>
        <fullName evidence="13 15">N-succinyl-LL-2,6-diaminoheptanedioate amidohydrolase</fullName>
    </alternativeName>
</protein>
<dbReference type="PANTHER" id="PTHR43808">
    <property type="entry name" value="ACETYLORNITHINE DEACETYLASE"/>
    <property type="match status" value="1"/>
</dbReference>